<dbReference type="EMBL" id="JACCJB010000004">
    <property type="protein sequence ID" value="KAF6228003.1"/>
    <property type="molecule type" value="Genomic_DNA"/>
</dbReference>
<feature type="chain" id="PRO_5035002984" evidence="1">
    <location>
        <begin position="28"/>
        <end position="354"/>
    </location>
</feature>
<dbReference type="GeneID" id="59336128"/>
<feature type="signal peptide" evidence="1">
    <location>
        <begin position="1"/>
        <end position="27"/>
    </location>
</feature>
<evidence type="ECO:0000313" key="3">
    <source>
        <dbReference type="Proteomes" id="UP000593566"/>
    </source>
</evidence>
<dbReference type="AlphaFoldDB" id="A0A8H6FHF4"/>
<comment type="caution">
    <text evidence="2">The sequence shown here is derived from an EMBL/GenBank/DDBJ whole genome shotgun (WGS) entry which is preliminary data.</text>
</comment>
<keyword evidence="1" id="KW-0732">Signal</keyword>
<name>A0A8H6FHF4_9LECA</name>
<proteinExistence type="predicted"/>
<dbReference type="Proteomes" id="UP000593566">
    <property type="component" value="Unassembled WGS sequence"/>
</dbReference>
<dbReference type="RefSeq" id="XP_037155937.1">
    <property type="nucleotide sequence ID" value="XM_037298601.1"/>
</dbReference>
<accession>A0A8H6FHF4</accession>
<organism evidence="2 3">
    <name type="scientific">Letharia lupina</name>
    <dbReference type="NCBI Taxonomy" id="560253"/>
    <lineage>
        <taxon>Eukaryota</taxon>
        <taxon>Fungi</taxon>
        <taxon>Dikarya</taxon>
        <taxon>Ascomycota</taxon>
        <taxon>Pezizomycotina</taxon>
        <taxon>Lecanoromycetes</taxon>
        <taxon>OSLEUM clade</taxon>
        <taxon>Lecanoromycetidae</taxon>
        <taxon>Lecanorales</taxon>
        <taxon>Lecanorineae</taxon>
        <taxon>Parmeliaceae</taxon>
        <taxon>Letharia</taxon>
    </lineage>
</organism>
<protein>
    <submittedName>
        <fullName evidence="2">Uncharacterized protein</fullName>
    </submittedName>
</protein>
<evidence type="ECO:0000256" key="1">
    <source>
        <dbReference type="SAM" id="SignalP"/>
    </source>
</evidence>
<keyword evidence="3" id="KW-1185">Reference proteome</keyword>
<gene>
    <name evidence="2" type="ORF">HO133_007731</name>
</gene>
<evidence type="ECO:0000313" key="2">
    <source>
        <dbReference type="EMBL" id="KAF6228003.1"/>
    </source>
</evidence>
<sequence length="354" mass="39057">MSHAFTIMKLNIFLSSFLSGSVALVSAASILARVQLVKNDTFSGVLPPINASSLAMIKPPEGFQLSITWDASVELSWFEDYVNTMEAMIAYAKQPWNGFAGQLPNIISSPWFDSKLEIGRLRSELQIKHIIAALYGTGVTIGDRHGSDTFKLDAKIILHDRQVGWLLYSLKRLNLEDYTINNTVLLGGDYSNNTLSTSISEQSPNPLVALPSGLSARRSGWVTDRSDSNFKVHFECEGTSISASRVFTAFLDGLATAAQHDNDETGAEMRVLSVDNHVSIVMYKDPGAATFTWGDLKSALALIWREIVVGYQSSEGSSWEDMNFGIFYKKKKIGEGYVIYFETPPLPFETAVAR</sequence>
<reference evidence="2 3" key="1">
    <citation type="journal article" date="2020" name="Genomics">
        <title>Complete, high-quality genomes from long-read metagenomic sequencing of two wolf lichen thalli reveals enigmatic genome architecture.</title>
        <authorList>
            <person name="McKenzie S.K."/>
            <person name="Walston R.F."/>
            <person name="Allen J.L."/>
        </authorList>
    </citation>
    <scope>NUCLEOTIDE SEQUENCE [LARGE SCALE GENOMIC DNA]</scope>
    <source>
        <strain evidence="2">WasteWater1</strain>
    </source>
</reference>